<keyword evidence="2" id="KW-0433">Leucine-rich repeat</keyword>
<gene>
    <name evidence="11" type="primary">LOC116940773</name>
</gene>
<dbReference type="SMART" id="SM00369">
    <property type="entry name" value="LRR_TYP"/>
    <property type="match status" value="2"/>
</dbReference>
<dbReference type="Pfam" id="PF13855">
    <property type="entry name" value="LRR_8"/>
    <property type="match status" value="1"/>
</dbReference>
<evidence type="ECO:0000313" key="11">
    <source>
        <dbReference type="RefSeq" id="XP_032806843.1"/>
    </source>
</evidence>
<evidence type="ECO:0000256" key="9">
    <source>
        <dbReference type="SAM" id="MobiDB-lite"/>
    </source>
</evidence>
<evidence type="ECO:0000256" key="5">
    <source>
        <dbReference type="ARBA" id="ARBA00022889"/>
    </source>
</evidence>
<keyword evidence="5" id="KW-0130">Cell adhesion</keyword>
<sequence>MTADRWGALESCELEGRSSDPAATSRSQIHPGRRLLPASLVIMIRLHPFATCRLVAWLATWLSLLASAAAEPPRACSIIRPGNVDCSFRDLVTFPCPLPNNTQVIWLNNNKLRYIPAAALQNLRNLSKLYLQNNHLTHVEQGVFDALLHLQELIAYNNPWDCSCNDIGPLSEWLNGKSNSGGTVSCHKSASRPVKDVEWRDLPDCASTQGNVTETPPFECKAPPTPSSPPVAPPVLPNRASRESASSGVAGQSWVRAVRDLTWAALVAALFV</sequence>
<feature type="region of interest" description="Disordered" evidence="9">
    <location>
        <begin position="205"/>
        <end position="249"/>
    </location>
</feature>
<dbReference type="InterPro" id="IPR003591">
    <property type="entry name" value="Leu-rich_rpt_typical-subtyp"/>
</dbReference>
<name>A0AAJ7WSA2_PETMA</name>
<comment type="subcellular location">
    <subcellularLocation>
        <location evidence="1">Membrane</location>
        <topology evidence="1">Single-pass membrane protein</topology>
    </subcellularLocation>
</comment>
<evidence type="ECO:0000256" key="3">
    <source>
        <dbReference type="ARBA" id="ARBA00022692"/>
    </source>
</evidence>
<dbReference type="RefSeq" id="XP_032806843.1">
    <property type="nucleotide sequence ID" value="XM_032950952.1"/>
</dbReference>
<protein>
    <submittedName>
        <fullName evidence="11">Leucine-rich repeat transmembrane protein FLRT2-like</fullName>
    </submittedName>
</protein>
<evidence type="ECO:0000256" key="7">
    <source>
        <dbReference type="ARBA" id="ARBA00023136"/>
    </source>
</evidence>
<dbReference type="KEGG" id="pmrn:116940773"/>
<reference evidence="11" key="1">
    <citation type="submission" date="2025-08" db="UniProtKB">
        <authorList>
            <consortium name="RefSeq"/>
        </authorList>
    </citation>
    <scope>IDENTIFICATION</scope>
    <source>
        <tissue evidence="11">Sperm</tissue>
    </source>
</reference>
<feature type="compositionally biased region" description="Pro residues" evidence="9">
    <location>
        <begin position="223"/>
        <end position="236"/>
    </location>
</feature>
<evidence type="ECO:0000256" key="4">
    <source>
        <dbReference type="ARBA" id="ARBA00022737"/>
    </source>
</evidence>
<dbReference type="PANTHER" id="PTHR22650">
    <property type="entry name" value="GLYCOPROTEIN IB BETA"/>
    <property type="match status" value="1"/>
</dbReference>
<evidence type="ECO:0000256" key="6">
    <source>
        <dbReference type="ARBA" id="ARBA00022989"/>
    </source>
</evidence>
<dbReference type="AlphaFoldDB" id="A0AAJ7WSA2"/>
<evidence type="ECO:0000256" key="2">
    <source>
        <dbReference type="ARBA" id="ARBA00022614"/>
    </source>
</evidence>
<keyword evidence="10" id="KW-1185">Reference proteome</keyword>
<organism evidence="10 11">
    <name type="scientific">Petromyzon marinus</name>
    <name type="common">Sea lamprey</name>
    <dbReference type="NCBI Taxonomy" id="7757"/>
    <lineage>
        <taxon>Eukaryota</taxon>
        <taxon>Metazoa</taxon>
        <taxon>Chordata</taxon>
        <taxon>Craniata</taxon>
        <taxon>Vertebrata</taxon>
        <taxon>Cyclostomata</taxon>
        <taxon>Hyperoartia</taxon>
        <taxon>Petromyzontiformes</taxon>
        <taxon>Petromyzontidae</taxon>
        <taxon>Petromyzon</taxon>
    </lineage>
</organism>
<evidence type="ECO:0000256" key="8">
    <source>
        <dbReference type="ARBA" id="ARBA00023157"/>
    </source>
</evidence>
<dbReference type="PANTHER" id="PTHR22650:SF4">
    <property type="entry name" value="LEUCINE-RICH REPEAT AND TRANSMEMBRANE DOMAIN-CONTAINING PROTEIN 2-LIKE"/>
    <property type="match status" value="1"/>
</dbReference>
<evidence type="ECO:0000256" key="1">
    <source>
        <dbReference type="ARBA" id="ARBA00004167"/>
    </source>
</evidence>
<dbReference type="SUPFAM" id="SSF52058">
    <property type="entry name" value="L domain-like"/>
    <property type="match status" value="1"/>
</dbReference>
<accession>A0AAJ7WSA2</accession>
<dbReference type="Proteomes" id="UP001318040">
    <property type="component" value="Chromosome 10"/>
</dbReference>
<keyword evidence="8" id="KW-1015">Disulfide bond</keyword>
<keyword evidence="6" id="KW-1133">Transmembrane helix</keyword>
<keyword evidence="7" id="KW-0472">Membrane</keyword>
<dbReference type="InterPro" id="IPR001611">
    <property type="entry name" value="Leu-rich_rpt"/>
</dbReference>
<dbReference type="Gene3D" id="3.80.10.10">
    <property type="entry name" value="Ribonuclease Inhibitor"/>
    <property type="match status" value="1"/>
</dbReference>
<proteinExistence type="predicted"/>
<dbReference type="InterPro" id="IPR052313">
    <property type="entry name" value="GPIb-IX-V_Complex"/>
</dbReference>
<evidence type="ECO:0000313" key="10">
    <source>
        <dbReference type="Proteomes" id="UP001318040"/>
    </source>
</evidence>
<keyword evidence="4" id="KW-0677">Repeat</keyword>
<dbReference type="InterPro" id="IPR032675">
    <property type="entry name" value="LRR_dom_sf"/>
</dbReference>
<keyword evidence="3" id="KW-0812">Transmembrane</keyword>